<protein>
    <submittedName>
        <fullName evidence="7">Branched-chain amino acid transport system permease protein</fullName>
    </submittedName>
</protein>
<feature type="transmembrane region" description="Helical" evidence="6">
    <location>
        <begin position="116"/>
        <end position="134"/>
    </location>
</feature>
<sequence length="331" mass="35695">MDKINLRFIVGAAFLLSLAVLPLLATAAGDSFYITLFSRIMIYGLATLGLNLILGYGGLVSLGHALYIGIGAYAVGILSAHGITSGWLQLLAAFMVGTVVAMLVGVVCLRTRGMAFIMITLAFAQMAYYIAIGLRNYGGEDGMAVPMRSDFGLFSLSNSVVLYYAIFTVLLLVLYLSWRMMQSRFGFVLRASRSNLTRMSALGFPMLRYRLTAYVLSALVCVVAGFFLANVARYIAPSYMAWHVSAELIVMAVLGGMGSLLGPVIGATALLTLEEFLGSMALGLPWGLDSFINTHFMIIIGVVVVLIALSLQQGLYGYLTAREQRLGHVKS</sequence>
<dbReference type="Proteomes" id="UP000253628">
    <property type="component" value="Unassembled WGS sequence"/>
</dbReference>
<dbReference type="CDD" id="cd06581">
    <property type="entry name" value="TM_PBP1_LivM_like"/>
    <property type="match status" value="1"/>
</dbReference>
<organism evidence="7 8">
    <name type="scientific">Eoetvoesiella caeni</name>
    <dbReference type="NCBI Taxonomy" id="645616"/>
    <lineage>
        <taxon>Bacteria</taxon>
        <taxon>Pseudomonadati</taxon>
        <taxon>Pseudomonadota</taxon>
        <taxon>Betaproteobacteria</taxon>
        <taxon>Burkholderiales</taxon>
        <taxon>Alcaligenaceae</taxon>
        <taxon>Eoetvoesiella</taxon>
    </lineage>
</organism>
<keyword evidence="4 6" id="KW-1133">Transmembrane helix</keyword>
<dbReference type="AlphaFoldDB" id="A0A366H0H5"/>
<dbReference type="InterPro" id="IPR001851">
    <property type="entry name" value="ABC_transp_permease"/>
</dbReference>
<keyword evidence="3 6" id="KW-0812">Transmembrane</keyword>
<feature type="transmembrane region" description="Helical" evidence="6">
    <location>
        <begin position="213"/>
        <end position="236"/>
    </location>
</feature>
<evidence type="ECO:0000256" key="5">
    <source>
        <dbReference type="ARBA" id="ARBA00023136"/>
    </source>
</evidence>
<evidence type="ECO:0000256" key="3">
    <source>
        <dbReference type="ARBA" id="ARBA00022692"/>
    </source>
</evidence>
<dbReference type="PANTHER" id="PTHR30482:SF17">
    <property type="entry name" value="ABC TRANSPORTER ATP-BINDING PROTEIN"/>
    <property type="match status" value="1"/>
</dbReference>
<dbReference type="GO" id="GO:0005886">
    <property type="term" value="C:plasma membrane"/>
    <property type="evidence" value="ECO:0007669"/>
    <property type="project" value="UniProtKB-SubCell"/>
</dbReference>
<evidence type="ECO:0000313" key="8">
    <source>
        <dbReference type="Proteomes" id="UP000253628"/>
    </source>
</evidence>
<accession>A0A366H0H5</accession>
<evidence type="ECO:0000256" key="2">
    <source>
        <dbReference type="ARBA" id="ARBA00022475"/>
    </source>
</evidence>
<keyword evidence="8" id="KW-1185">Reference proteome</keyword>
<feature type="transmembrane region" description="Helical" evidence="6">
    <location>
        <begin position="248"/>
        <end position="271"/>
    </location>
</feature>
<proteinExistence type="predicted"/>
<dbReference type="InterPro" id="IPR043428">
    <property type="entry name" value="LivM-like"/>
</dbReference>
<dbReference type="Pfam" id="PF02653">
    <property type="entry name" value="BPD_transp_2"/>
    <property type="match status" value="1"/>
</dbReference>
<feature type="transmembrane region" description="Helical" evidence="6">
    <location>
        <begin position="66"/>
        <end position="84"/>
    </location>
</feature>
<dbReference type="RefSeq" id="WP_113935319.1">
    <property type="nucleotide sequence ID" value="NZ_JACCEU010000020.1"/>
</dbReference>
<feature type="transmembrane region" description="Helical" evidence="6">
    <location>
        <begin position="37"/>
        <end position="59"/>
    </location>
</feature>
<comment type="subcellular location">
    <subcellularLocation>
        <location evidence="1">Cell membrane</location>
        <topology evidence="1">Multi-pass membrane protein</topology>
    </subcellularLocation>
</comment>
<feature type="transmembrane region" description="Helical" evidence="6">
    <location>
        <begin position="291"/>
        <end position="311"/>
    </location>
</feature>
<feature type="transmembrane region" description="Helical" evidence="6">
    <location>
        <begin position="90"/>
        <end position="109"/>
    </location>
</feature>
<evidence type="ECO:0000313" key="7">
    <source>
        <dbReference type="EMBL" id="RBP33658.1"/>
    </source>
</evidence>
<name>A0A366H0H5_9BURK</name>
<dbReference type="GO" id="GO:0015658">
    <property type="term" value="F:branched-chain amino acid transmembrane transporter activity"/>
    <property type="evidence" value="ECO:0007669"/>
    <property type="project" value="InterPro"/>
</dbReference>
<evidence type="ECO:0000256" key="4">
    <source>
        <dbReference type="ARBA" id="ARBA00022989"/>
    </source>
</evidence>
<evidence type="ECO:0000256" key="1">
    <source>
        <dbReference type="ARBA" id="ARBA00004651"/>
    </source>
</evidence>
<keyword evidence="5 6" id="KW-0472">Membrane</keyword>
<feature type="transmembrane region" description="Helical" evidence="6">
    <location>
        <begin position="154"/>
        <end position="175"/>
    </location>
</feature>
<evidence type="ECO:0000256" key="6">
    <source>
        <dbReference type="SAM" id="Phobius"/>
    </source>
</evidence>
<gene>
    <name evidence="7" type="ORF">DFR37_12520</name>
</gene>
<keyword evidence="2" id="KW-1003">Cell membrane</keyword>
<dbReference type="EMBL" id="QNRQ01000025">
    <property type="protein sequence ID" value="RBP33658.1"/>
    <property type="molecule type" value="Genomic_DNA"/>
</dbReference>
<dbReference type="PANTHER" id="PTHR30482">
    <property type="entry name" value="HIGH-AFFINITY BRANCHED-CHAIN AMINO ACID TRANSPORT SYSTEM PERMEASE"/>
    <property type="match status" value="1"/>
</dbReference>
<comment type="caution">
    <text evidence="7">The sequence shown here is derived from an EMBL/GenBank/DDBJ whole genome shotgun (WGS) entry which is preliminary data.</text>
</comment>
<dbReference type="OrthoDB" id="8846334at2"/>
<reference evidence="7 8" key="1">
    <citation type="submission" date="2018-06" db="EMBL/GenBank/DDBJ databases">
        <title>Genomic Encyclopedia of Type Strains, Phase IV (KMG-IV): sequencing the most valuable type-strain genomes for metagenomic binning, comparative biology and taxonomic classification.</title>
        <authorList>
            <person name="Goeker M."/>
        </authorList>
    </citation>
    <scope>NUCLEOTIDE SEQUENCE [LARGE SCALE GENOMIC DNA]</scope>
    <source>
        <strain evidence="7 8">DSM 25520</strain>
    </source>
</reference>